<gene>
    <name evidence="16" type="primary">ALG10</name>
    <name evidence="16" type="ORF">E8E13_004043</name>
</gene>
<evidence type="ECO:0000256" key="3">
    <source>
        <dbReference type="ARBA" id="ARBA00010600"/>
    </source>
</evidence>
<dbReference type="GO" id="GO:0106073">
    <property type="term" value="F:dolichyl pyrophosphate Glc2Man9GlcNAc2 alpha-1,2-glucosyltransferase activity"/>
    <property type="evidence" value="ECO:0007669"/>
    <property type="project" value="UniProtKB-EC"/>
</dbReference>
<dbReference type="PANTHER" id="PTHR12989">
    <property type="entry name" value="ALPHA-1,2-GLUCOSYLTRANSFERASE ALG10"/>
    <property type="match status" value="1"/>
</dbReference>
<comment type="similarity">
    <text evidence="3">Belongs to the ALG10 glucosyltransferase family.</text>
</comment>
<feature type="transmembrane region" description="Helical" evidence="15">
    <location>
        <begin position="347"/>
        <end position="366"/>
    </location>
</feature>
<dbReference type="EC" id="2.4.1.256" evidence="4"/>
<dbReference type="OrthoDB" id="4769at2759"/>
<evidence type="ECO:0000256" key="6">
    <source>
        <dbReference type="ARBA" id="ARBA00022676"/>
    </source>
</evidence>
<comment type="subcellular location">
    <subcellularLocation>
        <location evidence="1">Endoplasmic reticulum membrane</location>
        <topology evidence="1">Multi-pass membrane protein</topology>
    </subcellularLocation>
</comment>
<dbReference type="GO" id="GO:0005789">
    <property type="term" value="C:endoplasmic reticulum membrane"/>
    <property type="evidence" value="ECO:0007669"/>
    <property type="project" value="UniProtKB-SubCell"/>
</dbReference>
<comment type="catalytic activity">
    <reaction evidence="14">
        <text>an alpha-D-Glc-(1-&gt;3)-alpha-D-Glc-(1-&gt;3)-alpha-D-Man-(1-&gt;2)-alpha-D-Man-(1-&gt;2)-alpha-D-Man-(1-&gt;3)-[alpha-D-Man-(1-&gt;2)-alpha-D-Man-(1-&gt;3)-[alpha-D-Man-(1-&gt;2)-alpha-D-Man-(1-&gt;6)]-alpha-D-Man-(1-&gt;6)]-beta-D-Man-(1-&gt;4)-beta-D-GlcNAc-(1-&gt;4)-alpha-D-GlcNAc-diphospho-di-trans,poly-cis-dolichol + a di-trans,poly-cis-dolichyl beta-D-glucosyl phosphate = a alpha-D-Glc-(1-&gt;2)-alpha-D-Glc-(1-&gt;3)-alpha-D-Glc-(1-&gt;3)-alpha-D-Man-(1-&gt;2)-alpha-D-Man-(1-&gt;2)-alpha-D-Man-(1-&gt;3)-[alpha-D-Man-(1-&gt;2)-alpha-D-Man-(1-&gt;3)-[alpha-D-Man-(1-&gt;2)-alpha-D-Man-(1-&gt;6)]-alpha-D-Man-(1-&gt;6)]-beta-D-Man-(1-&gt;4)-beta-D-GlcNAc-(1-&gt;4)-alpha-D-GlcNAc-diphospho-di-trans,poly-cis-dolichol + a di-trans,poly-cis-dolichyl phosphate + H(+)</text>
        <dbReference type="Rhea" id="RHEA:29543"/>
        <dbReference type="Rhea" id="RHEA-COMP:19498"/>
        <dbReference type="Rhea" id="RHEA-COMP:19502"/>
        <dbReference type="Rhea" id="RHEA-COMP:19512"/>
        <dbReference type="Rhea" id="RHEA-COMP:19522"/>
        <dbReference type="ChEBI" id="CHEBI:15378"/>
        <dbReference type="ChEBI" id="CHEBI:57525"/>
        <dbReference type="ChEBI" id="CHEBI:57683"/>
        <dbReference type="ChEBI" id="CHEBI:132522"/>
        <dbReference type="ChEBI" id="CHEBI:132523"/>
        <dbReference type="EC" id="2.4.1.256"/>
    </reaction>
    <physiologicalReaction direction="left-to-right" evidence="14">
        <dbReference type="Rhea" id="RHEA:29544"/>
    </physiologicalReaction>
</comment>
<evidence type="ECO:0000256" key="13">
    <source>
        <dbReference type="ARBA" id="ARBA00044727"/>
    </source>
</evidence>
<evidence type="ECO:0000313" key="16">
    <source>
        <dbReference type="EMBL" id="KAF2998187.1"/>
    </source>
</evidence>
<evidence type="ECO:0000256" key="5">
    <source>
        <dbReference type="ARBA" id="ARBA00018512"/>
    </source>
</evidence>
<name>A0A9P4T8U2_CURKU</name>
<keyword evidence="10 15" id="KW-1133">Transmembrane helix</keyword>
<dbReference type="GO" id="GO:0006488">
    <property type="term" value="P:dolichol-linked oligosaccharide biosynthetic process"/>
    <property type="evidence" value="ECO:0007669"/>
    <property type="project" value="InterPro"/>
</dbReference>
<feature type="transmembrane region" description="Helical" evidence="15">
    <location>
        <begin position="491"/>
        <end position="511"/>
    </location>
</feature>
<keyword evidence="8 15" id="KW-0812">Transmembrane</keyword>
<comment type="caution">
    <text evidence="16">The sequence shown here is derived from an EMBL/GenBank/DDBJ whole genome shotgun (WGS) entry which is preliminary data.</text>
</comment>
<evidence type="ECO:0000256" key="4">
    <source>
        <dbReference type="ARBA" id="ARBA00011967"/>
    </source>
</evidence>
<evidence type="ECO:0000256" key="1">
    <source>
        <dbReference type="ARBA" id="ARBA00004477"/>
    </source>
</evidence>
<keyword evidence="9" id="KW-0256">Endoplasmic reticulum</keyword>
<proteinExistence type="inferred from homology"/>
<evidence type="ECO:0000256" key="15">
    <source>
        <dbReference type="SAM" id="Phobius"/>
    </source>
</evidence>
<comment type="pathway">
    <text evidence="2">Protein modification; protein glycosylation.</text>
</comment>
<feature type="transmembrane region" description="Helical" evidence="15">
    <location>
        <begin position="172"/>
        <end position="193"/>
    </location>
</feature>
<dbReference type="Proteomes" id="UP000801428">
    <property type="component" value="Unassembled WGS sequence"/>
</dbReference>
<evidence type="ECO:0000313" key="17">
    <source>
        <dbReference type="Proteomes" id="UP000801428"/>
    </source>
</evidence>
<keyword evidence="6" id="KW-0328">Glycosyltransferase</keyword>
<evidence type="ECO:0000256" key="7">
    <source>
        <dbReference type="ARBA" id="ARBA00022679"/>
    </source>
</evidence>
<feature type="transmembrane region" description="Helical" evidence="15">
    <location>
        <begin position="213"/>
        <end position="241"/>
    </location>
</feature>
<organism evidence="16 17">
    <name type="scientific">Curvularia kusanoi</name>
    <name type="common">Cochliobolus kusanoi</name>
    <dbReference type="NCBI Taxonomy" id="90978"/>
    <lineage>
        <taxon>Eukaryota</taxon>
        <taxon>Fungi</taxon>
        <taxon>Dikarya</taxon>
        <taxon>Ascomycota</taxon>
        <taxon>Pezizomycotina</taxon>
        <taxon>Dothideomycetes</taxon>
        <taxon>Pleosporomycetidae</taxon>
        <taxon>Pleosporales</taxon>
        <taxon>Pleosporineae</taxon>
        <taxon>Pleosporaceae</taxon>
        <taxon>Curvularia</taxon>
    </lineage>
</organism>
<evidence type="ECO:0000256" key="8">
    <source>
        <dbReference type="ARBA" id="ARBA00022692"/>
    </source>
</evidence>
<dbReference type="Pfam" id="PF04922">
    <property type="entry name" value="DIE2_ALG10"/>
    <property type="match status" value="1"/>
</dbReference>
<comment type="function">
    <text evidence="13">Dol-P-Glc:Glc(2)Man(9)GlcNAc(2)-PP-Dol alpha-1,2-glucosyltransferase that operates in the biosynthetic pathway of dolichol-linked oligosaccharides, the glycan precursors employed in protein asparagine (N)-glycosylation. The assembly of dolichol-linked oligosaccharides begins on the cytosolic side of the endoplasmic reticulum membrane and finishes in its lumen. The sequential addition of sugars to dolichol pyrophosphate produces dolichol-linked oligosaccharides containing fourteen sugars, including two GlcNAcs, nine mannoses and three glucoses. Once assembled, the oligosaccharide is transferred from the lipid to nascent proteins by oligosaccharyltransferases. In the lumen of the endoplasmic reticulum, adds the third and last glucose residue from dolichyl phosphate glucose (Dol-P-Glc) onto the lipid-linked oligosaccharide intermediate Glc(2)Man(9)GlcNAc(2)-PP-Dol to produce Glc(3)Man(9)GlcNAc(2)-PP-Dol.</text>
</comment>
<evidence type="ECO:0000256" key="12">
    <source>
        <dbReference type="ARBA" id="ARBA00032069"/>
    </source>
</evidence>
<dbReference type="PANTHER" id="PTHR12989:SF10">
    <property type="entry name" value="DOL-P-GLC:GLC(2)MAN(9)GLCNAC(2)-PP-DOL ALPHA-1,2-GLUCOSYLTRANSFERASE-RELATED"/>
    <property type="match status" value="1"/>
</dbReference>
<accession>A0A9P4T8U2</accession>
<evidence type="ECO:0000256" key="11">
    <source>
        <dbReference type="ARBA" id="ARBA00023136"/>
    </source>
</evidence>
<reference evidence="16" key="1">
    <citation type="submission" date="2019-04" db="EMBL/GenBank/DDBJ databases">
        <title>Sequencing of skin fungus with MAO and IRED activity.</title>
        <authorList>
            <person name="Marsaioli A.J."/>
            <person name="Bonatto J.M.C."/>
            <person name="Reis Junior O."/>
        </authorList>
    </citation>
    <scope>NUCLEOTIDE SEQUENCE</scope>
    <source>
        <strain evidence="16">30M1</strain>
    </source>
</reference>
<keyword evidence="11 15" id="KW-0472">Membrane</keyword>
<dbReference type="PIRSF" id="PIRSF028810">
    <property type="entry name" value="Alpha1_2_glucosyltferase_Alg10"/>
    <property type="match status" value="1"/>
</dbReference>
<keyword evidence="17" id="KW-1185">Reference proteome</keyword>
<feature type="transmembrane region" description="Helical" evidence="15">
    <location>
        <begin position="309"/>
        <end position="327"/>
    </location>
</feature>
<keyword evidence="7" id="KW-0808">Transferase</keyword>
<evidence type="ECO:0000256" key="2">
    <source>
        <dbReference type="ARBA" id="ARBA00004922"/>
    </source>
</evidence>
<dbReference type="AlphaFoldDB" id="A0A9P4T8U2"/>
<evidence type="ECO:0000256" key="14">
    <source>
        <dbReference type="ARBA" id="ARBA00048064"/>
    </source>
</evidence>
<feature type="transmembrane region" description="Helical" evidence="15">
    <location>
        <begin position="282"/>
        <end position="303"/>
    </location>
</feature>
<dbReference type="EMBL" id="SWKU01000020">
    <property type="protein sequence ID" value="KAF2998187.1"/>
    <property type="molecule type" value="Genomic_DNA"/>
</dbReference>
<sequence>MPSRHCLTSTAPSPFGFCIQMHWQEHVVSAVFAAGLATWFAFVAKEVPAPYLDEFFHVPQAQKYCAGDYTWDPKITTPPGLYLVAKLFSPLFGCSTTALRAQNVLALCFILTRLFKIRKAIYLPCYVQRIKKGAVDKLDGSTPNTQTDAIEDAQTPFSAALTAFNIASFPPLYFFGALYYTDVMSTAAVLMSYEVFLASATKQQRTFSDDVLAIISGIVALFFRQTNIFWVAVFPAGLTVVRMLGKNGRMKSSAAKDGHLAILKESWSRSVIYDCSLQDSGLAISDSILFVLTTAIAALSSPLKVVRSVVAYVFLLVLFAGFVVWNGSVVLGDKSAHTATIHTPQMLYIWPYIALFSAPILLGPLYRCLANLLPSSINGKTETTQKSHSSIYPHPVQAAVFISAGLLAVHFNTIIHPYTLADNRHYVFYVFRLLLRHPVLKYLAVPVYYACFWLSIQSLAHPTTNPVTPPPTVHSKPHQISTTPTQSPVQISFVIIWLVTTSLSVVTAPLVEPRYFIIPWIIWRLYVPHAPTAFTLKGRAYAPDLRVAVEAVWVSAINQTLQYLFLHKTFTWPSEPGNKQRFLW</sequence>
<evidence type="ECO:0000256" key="10">
    <source>
        <dbReference type="ARBA" id="ARBA00022989"/>
    </source>
</evidence>
<protein>
    <recommendedName>
        <fullName evidence="5">Dol-P-Glc:Glc(2)Man(9)GlcNAc(2)-PP-Dol alpha-1,2-glucosyltransferase</fullName>
        <ecNumber evidence="4">2.4.1.256</ecNumber>
    </recommendedName>
    <alternativeName>
        <fullName evidence="12">Asparagine-linked glycosylation protein 10</fullName>
    </alternativeName>
</protein>
<dbReference type="InterPro" id="IPR016900">
    <property type="entry name" value="Alg10"/>
</dbReference>
<evidence type="ECO:0000256" key="9">
    <source>
        <dbReference type="ARBA" id="ARBA00022824"/>
    </source>
</evidence>
<feature type="transmembrane region" description="Helical" evidence="15">
    <location>
        <begin position="439"/>
        <end position="460"/>
    </location>
</feature>